<sequence length="53" mass="6237">MYVKCIETAMTAKMKFFKKFQRRTSRRHRDRKTEAGCRHRPEEMAGDAAADTS</sequence>
<evidence type="ECO:0000256" key="1">
    <source>
        <dbReference type="SAM" id="MobiDB-lite"/>
    </source>
</evidence>
<name>A0ABN9G2N3_9NEOB</name>
<dbReference type="Proteomes" id="UP001162483">
    <property type="component" value="Unassembled WGS sequence"/>
</dbReference>
<keyword evidence="3" id="KW-1185">Reference proteome</keyword>
<protein>
    <submittedName>
        <fullName evidence="2">Uncharacterized protein</fullName>
    </submittedName>
</protein>
<reference evidence="2" key="1">
    <citation type="submission" date="2023-05" db="EMBL/GenBank/DDBJ databases">
        <authorList>
            <person name="Stuckert A."/>
        </authorList>
    </citation>
    <scope>NUCLEOTIDE SEQUENCE</scope>
</reference>
<evidence type="ECO:0000313" key="2">
    <source>
        <dbReference type="EMBL" id="CAI9601921.1"/>
    </source>
</evidence>
<comment type="caution">
    <text evidence="2">The sequence shown here is derived from an EMBL/GenBank/DDBJ whole genome shotgun (WGS) entry which is preliminary data.</text>
</comment>
<feature type="region of interest" description="Disordered" evidence="1">
    <location>
        <begin position="21"/>
        <end position="53"/>
    </location>
</feature>
<organism evidence="2 3">
    <name type="scientific">Staurois parvus</name>
    <dbReference type="NCBI Taxonomy" id="386267"/>
    <lineage>
        <taxon>Eukaryota</taxon>
        <taxon>Metazoa</taxon>
        <taxon>Chordata</taxon>
        <taxon>Craniata</taxon>
        <taxon>Vertebrata</taxon>
        <taxon>Euteleostomi</taxon>
        <taxon>Amphibia</taxon>
        <taxon>Batrachia</taxon>
        <taxon>Anura</taxon>
        <taxon>Neobatrachia</taxon>
        <taxon>Ranoidea</taxon>
        <taxon>Ranidae</taxon>
        <taxon>Staurois</taxon>
    </lineage>
</organism>
<dbReference type="EMBL" id="CATNWA010017626">
    <property type="protein sequence ID" value="CAI9601921.1"/>
    <property type="molecule type" value="Genomic_DNA"/>
</dbReference>
<feature type="compositionally biased region" description="Basic and acidic residues" evidence="1">
    <location>
        <begin position="31"/>
        <end position="43"/>
    </location>
</feature>
<accession>A0ABN9G2N3</accession>
<gene>
    <name evidence="2" type="ORF">SPARVUS_LOCUS13048909</name>
</gene>
<feature type="compositionally biased region" description="Basic residues" evidence="1">
    <location>
        <begin position="21"/>
        <end position="30"/>
    </location>
</feature>
<evidence type="ECO:0000313" key="3">
    <source>
        <dbReference type="Proteomes" id="UP001162483"/>
    </source>
</evidence>
<proteinExistence type="predicted"/>